<dbReference type="Proteomes" id="UP000198863">
    <property type="component" value="Unassembled WGS sequence"/>
</dbReference>
<dbReference type="EMBL" id="FNCF01000003">
    <property type="protein sequence ID" value="SDG35971.1"/>
    <property type="molecule type" value="Genomic_DNA"/>
</dbReference>
<dbReference type="GO" id="GO:0003676">
    <property type="term" value="F:nucleic acid binding"/>
    <property type="evidence" value="ECO:0007669"/>
    <property type="project" value="InterPro"/>
</dbReference>
<evidence type="ECO:0008006" key="3">
    <source>
        <dbReference type="Google" id="ProtNLM"/>
    </source>
</evidence>
<organism evidence="1 2">
    <name type="scientific">Klenkia brasiliensis</name>
    <dbReference type="NCBI Taxonomy" id="333142"/>
    <lineage>
        <taxon>Bacteria</taxon>
        <taxon>Bacillati</taxon>
        <taxon>Actinomycetota</taxon>
        <taxon>Actinomycetes</taxon>
        <taxon>Geodermatophilales</taxon>
        <taxon>Geodermatophilaceae</taxon>
        <taxon>Klenkia</taxon>
    </lineage>
</organism>
<evidence type="ECO:0000313" key="1">
    <source>
        <dbReference type="EMBL" id="SDG35971.1"/>
    </source>
</evidence>
<proteinExistence type="predicted"/>
<protein>
    <recommendedName>
        <fullName evidence="3">DUF91 domain-containing protein</fullName>
    </recommendedName>
</protein>
<sequence length="356" mass="38567">MRSSNGPWTAPEMHGYANEADMQAMLHVTPSLIDGVNPDAISVTEFGTVAGPADLVIVDTTGGLTLVECKLVRNPQIRREIVGQVFDYAARLAETTPASFAELWAGRGGPPLDAFFEGRTEARERFEADLAAGAFTLVLAVDRIHDDLRRIVRYLNEHTSAGVRLLAVELNKLTFGDTEVLVPTVYGRESADQKDARSSSSTRRWAYEDVDADLRSRDPQLADGLRAFEQEMAHAGFRVQGGGAGSVPSYSMWGPMVDGRAPTPFSVYAGDRPLLSCTFEWSRSAGEAAVTAFLDGLLEAGIELERDQIVAAGFKKRPSVSLDVVVDPRRRAAIVSAARRLLPSASDHPTISSDAY</sequence>
<evidence type="ECO:0000313" key="2">
    <source>
        <dbReference type="Proteomes" id="UP000198863"/>
    </source>
</evidence>
<gene>
    <name evidence="1" type="ORF">SAMN05660324_2522</name>
</gene>
<name>A0A1G7TL93_9ACTN</name>
<dbReference type="Gene3D" id="3.40.1350.10">
    <property type="match status" value="1"/>
</dbReference>
<accession>A0A1G7TL93</accession>
<keyword evidence="2" id="KW-1185">Reference proteome</keyword>
<reference evidence="2" key="1">
    <citation type="submission" date="2016-10" db="EMBL/GenBank/DDBJ databases">
        <authorList>
            <person name="Varghese N."/>
            <person name="Submissions S."/>
        </authorList>
    </citation>
    <scope>NUCLEOTIDE SEQUENCE [LARGE SCALE GENOMIC DNA]</scope>
    <source>
        <strain evidence="2">DSM 44526</strain>
    </source>
</reference>
<dbReference type="AlphaFoldDB" id="A0A1G7TL93"/>
<dbReference type="InterPro" id="IPR011856">
    <property type="entry name" value="tRNA_endonuc-like_dom_sf"/>
</dbReference>